<dbReference type="OrthoDB" id="9774361at2"/>
<dbReference type="InterPro" id="IPR014227">
    <property type="entry name" value="YtvI-like"/>
</dbReference>
<feature type="transmembrane region" description="Helical" evidence="6">
    <location>
        <begin position="295"/>
        <end position="312"/>
    </location>
</feature>
<dbReference type="Proteomes" id="UP000010847">
    <property type="component" value="Chromosome"/>
</dbReference>
<evidence type="ECO:0000256" key="1">
    <source>
        <dbReference type="ARBA" id="ARBA00004141"/>
    </source>
</evidence>
<dbReference type="STRING" id="871968.DESME_11315"/>
<comment type="similarity">
    <text evidence="2">Belongs to the autoinducer-2 exporter (AI-2E) (TC 2.A.86) family.</text>
</comment>
<keyword evidence="8" id="KW-1185">Reference proteome</keyword>
<comment type="subcellular location">
    <subcellularLocation>
        <location evidence="1">Membrane</location>
        <topology evidence="1">Multi-pass membrane protein</topology>
    </subcellularLocation>
</comment>
<evidence type="ECO:0000256" key="2">
    <source>
        <dbReference type="ARBA" id="ARBA00009773"/>
    </source>
</evidence>
<feature type="transmembrane region" description="Helical" evidence="6">
    <location>
        <begin position="168"/>
        <end position="192"/>
    </location>
</feature>
<dbReference type="PANTHER" id="PTHR21716:SF68">
    <property type="entry name" value="TRANSPORT PROTEIN YTVI-RELATED"/>
    <property type="match status" value="1"/>
</dbReference>
<dbReference type="GO" id="GO:0055085">
    <property type="term" value="P:transmembrane transport"/>
    <property type="evidence" value="ECO:0007669"/>
    <property type="project" value="TreeGrafter"/>
</dbReference>
<feature type="transmembrane region" description="Helical" evidence="6">
    <location>
        <begin position="269"/>
        <end position="288"/>
    </location>
</feature>
<feature type="transmembrane region" description="Helical" evidence="6">
    <location>
        <begin position="46"/>
        <end position="64"/>
    </location>
</feature>
<dbReference type="GO" id="GO:0016020">
    <property type="term" value="C:membrane"/>
    <property type="evidence" value="ECO:0007669"/>
    <property type="project" value="UniProtKB-SubCell"/>
</dbReference>
<dbReference type="AlphaFoldDB" id="W0EEL7"/>
<keyword evidence="5 6" id="KW-0472">Membrane</keyword>
<evidence type="ECO:0000313" key="8">
    <source>
        <dbReference type="Proteomes" id="UP000010847"/>
    </source>
</evidence>
<dbReference type="EMBL" id="CP007032">
    <property type="protein sequence ID" value="AHF07526.1"/>
    <property type="molecule type" value="Genomic_DNA"/>
</dbReference>
<feature type="transmembrane region" description="Helical" evidence="6">
    <location>
        <begin position="84"/>
        <end position="106"/>
    </location>
</feature>
<dbReference type="RefSeq" id="WP_006718251.1">
    <property type="nucleotide sequence ID" value="NZ_CP007032.1"/>
</dbReference>
<feature type="transmembrane region" description="Helical" evidence="6">
    <location>
        <begin position="236"/>
        <end position="257"/>
    </location>
</feature>
<evidence type="ECO:0000256" key="5">
    <source>
        <dbReference type="ARBA" id="ARBA00023136"/>
    </source>
</evidence>
<evidence type="ECO:0000313" key="7">
    <source>
        <dbReference type="EMBL" id="AHF07526.1"/>
    </source>
</evidence>
<reference evidence="7 8" key="1">
    <citation type="submission" date="2013-12" db="EMBL/GenBank/DDBJ databases">
        <authorList>
            <consortium name="DOE Joint Genome Institute"/>
            <person name="Smidt H."/>
            <person name="Huntemann M."/>
            <person name="Han J."/>
            <person name="Chen A."/>
            <person name="Kyrpides N."/>
            <person name="Mavromatis K."/>
            <person name="Markowitz V."/>
            <person name="Palaniappan K."/>
            <person name="Ivanova N."/>
            <person name="Schaumberg A."/>
            <person name="Pati A."/>
            <person name="Liolios K."/>
            <person name="Nordberg H.P."/>
            <person name="Cantor M.N."/>
            <person name="Hua S.X."/>
            <person name="Woyke T."/>
        </authorList>
    </citation>
    <scope>NUCLEOTIDE SEQUENCE [LARGE SCALE GENOMIC DNA]</scope>
    <source>
        <strain evidence="8">DSM 15288</strain>
    </source>
</reference>
<dbReference type="HOGENOM" id="CLU_031275_4_0_9"/>
<dbReference type="eggNOG" id="COG0628">
    <property type="taxonomic scope" value="Bacteria"/>
</dbReference>
<evidence type="ECO:0000256" key="6">
    <source>
        <dbReference type="SAM" id="Phobius"/>
    </source>
</evidence>
<sequence length="368" mass="40035">MNNPQRNKLRANLNRLVVVTSVLVLLKLFTYFVQEFLPVFGKAMNTLFYAFLPFILAFLIALLMEPLVTQLMRGMKMKRPLASILALILVIAGIVLFVTLIVVRLYNELSALSLTLPDYSYFMSLINQLIDSVEKFVVINPQIQATLNSSVSTIVTSLQNGAGSASLALLNFLAAVPGFFIILVISVVATYMMSASFPGVKRFFHGFVPQRWHTGAQSVGQDLGSAIVGFVRSETILISITGVTLTFGLLLMGNPYAFTIGFISAFLDLLPIVGTGIIFVPWAIILLIIGAAPKAIQLIIIWVVALVIRQILEPKIMSKGIGLHPLPTLISMYVGLNLLGGVGLVLGPGLVILYEALRKAGIFTDPKN</sequence>
<dbReference type="Pfam" id="PF01594">
    <property type="entry name" value="AI-2E_transport"/>
    <property type="match status" value="1"/>
</dbReference>
<keyword evidence="3 6" id="KW-0812">Transmembrane</keyword>
<accession>W0EEL7</accession>
<feature type="transmembrane region" description="Helical" evidence="6">
    <location>
        <begin position="332"/>
        <end position="354"/>
    </location>
</feature>
<evidence type="ECO:0000256" key="4">
    <source>
        <dbReference type="ARBA" id="ARBA00022989"/>
    </source>
</evidence>
<dbReference type="KEGG" id="dmt:DESME_11315"/>
<organism evidence="7 8">
    <name type="scientific">Desulfitobacterium metallireducens DSM 15288</name>
    <dbReference type="NCBI Taxonomy" id="871968"/>
    <lineage>
        <taxon>Bacteria</taxon>
        <taxon>Bacillati</taxon>
        <taxon>Bacillota</taxon>
        <taxon>Clostridia</taxon>
        <taxon>Eubacteriales</taxon>
        <taxon>Desulfitobacteriaceae</taxon>
        <taxon>Desulfitobacterium</taxon>
    </lineage>
</organism>
<gene>
    <name evidence="7" type="ORF">DESME_11315</name>
</gene>
<protein>
    <submittedName>
        <fullName evidence="7">Sporulation integral membrane protein YtvI</fullName>
    </submittedName>
</protein>
<dbReference type="PANTHER" id="PTHR21716">
    <property type="entry name" value="TRANSMEMBRANE PROTEIN"/>
    <property type="match status" value="1"/>
</dbReference>
<evidence type="ECO:0000256" key="3">
    <source>
        <dbReference type="ARBA" id="ARBA00022692"/>
    </source>
</evidence>
<feature type="transmembrane region" description="Helical" evidence="6">
    <location>
        <begin position="12"/>
        <end position="34"/>
    </location>
</feature>
<dbReference type="NCBIfam" id="TIGR02872">
    <property type="entry name" value="spore_ytvI"/>
    <property type="match status" value="1"/>
</dbReference>
<dbReference type="InterPro" id="IPR002549">
    <property type="entry name" value="AI-2E-like"/>
</dbReference>
<proteinExistence type="inferred from homology"/>
<keyword evidence="4 6" id="KW-1133">Transmembrane helix</keyword>
<name>W0EEL7_9FIRM</name>